<dbReference type="EMBL" id="CP022022">
    <property type="protein sequence ID" value="ASF44102.1"/>
    <property type="molecule type" value="Genomic_DNA"/>
</dbReference>
<dbReference type="GO" id="GO:0035591">
    <property type="term" value="F:signaling adaptor activity"/>
    <property type="evidence" value="ECO:0007669"/>
    <property type="project" value="TreeGrafter"/>
</dbReference>
<dbReference type="InterPro" id="IPR032675">
    <property type="entry name" value="LRR_dom_sf"/>
</dbReference>
<sequence>MNKILLCFFLACLGFKTSILQAQLYGTDSYVTIYLDTNKVVDDYISFNLEFNNDSRVWIDLNNNQKYDEGELAYKFHSPEVNIEKENLQKEYRIYGELTILEIGNNSHINRIDLSHCSTLKELSINITALKELDISKLPNLVHCNLYSNGIRKLITNNPLLETLNIHSNELTELKLQKFPKLTELNCIDNKLKQLDLSNLPALKILRCNINQLSKLDVSKNKNLEELYCNYNQLSYLDLSHNSVLNRLECSKNSLKSIDIQQNGDLIDLDCESNYLTTLIFAKKNKITRLCIEHNSFKSEALTHLVAQLPIVTRSKEKKEPTHYDLVENRDKVKNVILLHEYTPPESRIRVSLLDDAYLKQDEQFVRFSKEDEKLLKQKGWKVIYKEKELE</sequence>
<protein>
    <recommendedName>
        <fullName evidence="6">Internalin</fullName>
    </recommendedName>
</protein>
<keyword evidence="3" id="KW-0732">Signal</keyword>
<evidence type="ECO:0000256" key="3">
    <source>
        <dbReference type="SAM" id="SignalP"/>
    </source>
</evidence>
<keyword evidence="1" id="KW-0433">Leucine-rich repeat</keyword>
<reference evidence="5" key="1">
    <citation type="submission" date="2017-06" db="EMBL/GenBank/DDBJ databases">
        <title>Complete genome sequence of Capnocytophaga sp. KCOM 1579 (=ChDC OS43) isolated from a human refractory periapical abscess lesion.</title>
        <authorList>
            <person name="Kook J.-K."/>
            <person name="Park S.-N."/>
            <person name="Lim Y.K."/>
            <person name="Roh H."/>
        </authorList>
    </citation>
    <scope>NUCLEOTIDE SEQUENCE [LARGE SCALE GENOMIC DNA]</scope>
    <source>
        <strain evidence="5">ChDC OS43</strain>
    </source>
</reference>
<dbReference type="AlphaFoldDB" id="A0A1Z4BS98"/>
<dbReference type="InterPro" id="IPR052574">
    <property type="entry name" value="CDIRP"/>
</dbReference>
<feature type="signal peptide" evidence="3">
    <location>
        <begin position="1"/>
        <end position="22"/>
    </location>
</feature>
<dbReference type="Proteomes" id="UP000197007">
    <property type="component" value="Chromosome"/>
</dbReference>
<accession>A0A1Z4BS98</accession>
<organism evidence="4 5">
    <name type="scientific">Capnocytophaga endodontalis</name>
    <dbReference type="NCBI Taxonomy" id="2708117"/>
    <lineage>
        <taxon>Bacteria</taxon>
        <taxon>Pseudomonadati</taxon>
        <taxon>Bacteroidota</taxon>
        <taxon>Flavobacteriia</taxon>
        <taxon>Flavobacteriales</taxon>
        <taxon>Flavobacteriaceae</taxon>
        <taxon>Capnocytophaga</taxon>
    </lineage>
</organism>
<dbReference type="PANTHER" id="PTHR47566:SF1">
    <property type="entry name" value="PROTEIN NUD1"/>
    <property type="match status" value="1"/>
</dbReference>
<evidence type="ECO:0000313" key="5">
    <source>
        <dbReference type="Proteomes" id="UP000197007"/>
    </source>
</evidence>
<name>A0A1Z4BS98_9FLAO</name>
<dbReference type="SUPFAM" id="SSF52058">
    <property type="entry name" value="L domain-like"/>
    <property type="match status" value="1"/>
</dbReference>
<evidence type="ECO:0000256" key="1">
    <source>
        <dbReference type="ARBA" id="ARBA00022614"/>
    </source>
</evidence>
<dbReference type="RefSeq" id="WP_088594953.1">
    <property type="nucleotide sequence ID" value="NZ_CP022022.1"/>
</dbReference>
<proteinExistence type="predicted"/>
<gene>
    <name evidence="4" type="ORF">CBG49_13935</name>
</gene>
<evidence type="ECO:0000256" key="2">
    <source>
        <dbReference type="ARBA" id="ARBA00022737"/>
    </source>
</evidence>
<dbReference type="PANTHER" id="PTHR47566">
    <property type="match status" value="1"/>
</dbReference>
<dbReference type="KEGG" id="capn:CBG49_13935"/>
<keyword evidence="2" id="KW-0677">Repeat</keyword>
<keyword evidence="5" id="KW-1185">Reference proteome</keyword>
<dbReference type="Gene3D" id="3.80.10.10">
    <property type="entry name" value="Ribonuclease Inhibitor"/>
    <property type="match status" value="1"/>
</dbReference>
<evidence type="ECO:0000313" key="4">
    <source>
        <dbReference type="EMBL" id="ASF44102.1"/>
    </source>
</evidence>
<feature type="chain" id="PRO_5012644898" description="Internalin" evidence="3">
    <location>
        <begin position="23"/>
        <end position="391"/>
    </location>
</feature>
<evidence type="ECO:0008006" key="6">
    <source>
        <dbReference type="Google" id="ProtNLM"/>
    </source>
</evidence>